<evidence type="ECO:0000256" key="1">
    <source>
        <dbReference type="ARBA" id="ARBA00022676"/>
    </source>
</evidence>
<name>A0A1F4XWZ4_9BACT</name>
<dbReference type="Gene3D" id="2.115.10.20">
    <property type="entry name" value="Glycosyl hydrolase domain, family 43"/>
    <property type="match status" value="1"/>
</dbReference>
<dbReference type="STRING" id="1797245.A2949_03015"/>
<proteinExistence type="inferred from homology"/>
<feature type="transmembrane region" description="Helical" evidence="4">
    <location>
        <begin position="6"/>
        <end position="29"/>
    </location>
</feature>
<comment type="similarity">
    <text evidence="3">Belongs to the glycosyl hydrolase 130 family.</text>
</comment>
<dbReference type="AlphaFoldDB" id="A0A1F4XWZ4"/>
<dbReference type="CDD" id="cd18614">
    <property type="entry name" value="GH130"/>
    <property type="match status" value="1"/>
</dbReference>
<gene>
    <name evidence="5" type="ORF">A2949_03015</name>
</gene>
<keyword evidence="2" id="KW-0808">Transferase</keyword>
<sequence length="381" mass="42744">MDGRDFWWLLYALLGLLLGSFSLVLYWLAQTRKPLRLRRHAHNPIVRPLPEHWWESEAVFNPGVVYWGGKVHLFYRAIGKDGVSRIGYASSEDGTHFVRGTQPVYDPSTQSLARAALSRTHSPLSYATLTYDTAHGSGGGWGGSEDPRAVVLGGQLYLTFTLFEGWNSERIGFASLPLEFLAEQKFIWDSGYYLSAPGQVQKNWLLFPEKINGKYAILHSISPTVEVAYRDTLEEVGRGEPYIDSYQGPRKGGREGRWDARVRGAGTPPIKTSQGWLVLYHGFDPAHAEVGYKVGAMLLDTRDPTKILYRSAEPILAPEEWYENEWKAGVVYASGACIVGDDLFVYYGGGDKYIAAAKINLRDFLRKLTTHQHAELQPVEV</sequence>
<dbReference type="InterPro" id="IPR023296">
    <property type="entry name" value="Glyco_hydro_beta-prop_sf"/>
</dbReference>
<evidence type="ECO:0008006" key="7">
    <source>
        <dbReference type="Google" id="ProtNLM"/>
    </source>
</evidence>
<dbReference type="Pfam" id="PF04041">
    <property type="entry name" value="Glyco_hydro_130"/>
    <property type="match status" value="1"/>
</dbReference>
<dbReference type="EMBL" id="MEWZ01000027">
    <property type="protein sequence ID" value="OGC86257.1"/>
    <property type="molecule type" value="Genomic_DNA"/>
</dbReference>
<evidence type="ECO:0000313" key="6">
    <source>
        <dbReference type="Proteomes" id="UP000178585"/>
    </source>
</evidence>
<dbReference type="InterPro" id="IPR007184">
    <property type="entry name" value="Mannoside_phosphorylase"/>
</dbReference>
<dbReference type="PANTHER" id="PTHR34106">
    <property type="entry name" value="GLYCOSIDASE"/>
    <property type="match status" value="1"/>
</dbReference>
<reference evidence="5 6" key="1">
    <citation type="journal article" date="2016" name="Nat. Commun.">
        <title>Thousands of microbial genomes shed light on interconnected biogeochemical processes in an aquifer system.</title>
        <authorList>
            <person name="Anantharaman K."/>
            <person name="Brown C.T."/>
            <person name="Hug L.A."/>
            <person name="Sharon I."/>
            <person name="Castelle C.J."/>
            <person name="Probst A.J."/>
            <person name="Thomas B.C."/>
            <person name="Singh A."/>
            <person name="Wilkins M.J."/>
            <person name="Karaoz U."/>
            <person name="Brodie E.L."/>
            <person name="Williams K.H."/>
            <person name="Hubbard S.S."/>
            <person name="Banfield J.F."/>
        </authorList>
    </citation>
    <scope>NUCLEOTIDE SEQUENCE [LARGE SCALE GENOMIC DNA]</scope>
</reference>
<dbReference type="PANTHER" id="PTHR34106:SF5">
    <property type="entry name" value="GLYCOSIDASE"/>
    <property type="match status" value="1"/>
</dbReference>
<evidence type="ECO:0000256" key="2">
    <source>
        <dbReference type="ARBA" id="ARBA00022679"/>
    </source>
</evidence>
<organism evidence="5 6">
    <name type="scientific">Candidatus Adlerbacteria bacterium RIFCSPLOWO2_01_FULL_54_21b</name>
    <dbReference type="NCBI Taxonomy" id="1797245"/>
    <lineage>
        <taxon>Bacteria</taxon>
        <taxon>Candidatus Adleribacteriota</taxon>
    </lineage>
</organism>
<comment type="caution">
    <text evidence="5">The sequence shown here is derived from an EMBL/GenBank/DDBJ whole genome shotgun (WGS) entry which is preliminary data.</text>
</comment>
<keyword evidence="1" id="KW-0328">Glycosyltransferase</keyword>
<dbReference type="Proteomes" id="UP000178585">
    <property type="component" value="Unassembled WGS sequence"/>
</dbReference>
<keyword evidence="4" id="KW-0812">Transmembrane</keyword>
<evidence type="ECO:0000313" key="5">
    <source>
        <dbReference type="EMBL" id="OGC86257.1"/>
    </source>
</evidence>
<dbReference type="GO" id="GO:0016757">
    <property type="term" value="F:glycosyltransferase activity"/>
    <property type="evidence" value="ECO:0007669"/>
    <property type="project" value="UniProtKB-KW"/>
</dbReference>
<keyword evidence="4" id="KW-1133">Transmembrane helix</keyword>
<evidence type="ECO:0000256" key="4">
    <source>
        <dbReference type="SAM" id="Phobius"/>
    </source>
</evidence>
<dbReference type="SUPFAM" id="SSF75005">
    <property type="entry name" value="Arabinanase/levansucrase/invertase"/>
    <property type="match status" value="1"/>
</dbReference>
<keyword evidence="4" id="KW-0472">Membrane</keyword>
<protein>
    <recommendedName>
        <fullName evidence="7">Glycosidase</fullName>
    </recommendedName>
</protein>
<accession>A0A1F4XWZ4</accession>
<evidence type="ECO:0000256" key="3">
    <source>
        <dbReference type="ARBA" id="ARBA00024356"/>
    </source>
</evidence>